<gene>
    <name evidence="1" type="ORF">OG469_32865</name>
</gene>
<organism evidence="1 2">
    <name type="scientific">Kitasatospora herbaricolor</name>
    <dbReference type="NCBI Taxonomy" id="68217"/>
    <lineage>
        <taxon>Bacteria</taxon>
        <taxon>Bacillati</taxon>
        <taxon>Actinomycetota</taxon>
        <taxon>Actinomycetes</taxon>
        <taxon>Kitasatosporales</taxon>
        <taxon>Streptomycetaceae</taxon>
        <taxon>Kitasatospora</taxon>
    </lineage>
</organism>
<name>A0ABZ1WGP7_9ACTN</name>
<evidence type="ECO:0000313" key="2">
    <source>
        <dbReference type="Proteomes" id="UP001432014"/>
    </source>
</evidence>
<evidence type="ECO:0000313" key="1">
    <source>
        <dbReference type="EMBL" id="WUS59865.1"/>
    </source>
</evidence>
<dbReference type="Pfam" id="PF18143">
    <property type="entry name" value="HAD_SAK_2"/>
    <property type="match status" value="1"/>
</dbReference>
<proteinExistence type="predicted"/>
<protein>
    <submittedName>
        <fullName evidence="1">HAD domain-containing protein</fullName>
    </submittedName>
</protein>
<sequence>MPKPLLFLDVDGVLNPASPHPDAGFDAHTLLGYRVLLSTRHAGWLRELAGEYELVWATTWEDEANRHVSPLLGLPELPVVRFTGYVPQPGDPRVPLMQLISGRKWPPILRYAQGRPFAWVDDVIPGRLVRRALLRRDRLLLPVDPVHGMERRHVDRLLARPPRAGLLRRSPARP</sequence>
<accession>A0ABZ1WGP7</accession>
<dbReference type="Proteomes" id="UP001432014">
    <property type="component" value="Chromosome"/>
</dbReference>
<dbReference type="RefSeq" id="WP_329494033.1">
    <property type="nucleotide sequence ID" value="NZ_CP108460.1"/>
</dbReference>
<dbReference type="EMBL" id="CP108482">
    <property type="protein sequence ID" value="WUS59865.1"/>
    <property type="molecule type" value="Genomic_DNA"/>
</dbReference>
<keyword evidence="2" id="KW-1185">Reference proteome</keyword>
<reference evidence="1 2" key="1">
    <citation type="submission" date="2022-10" db="EMBL/GenBank/DDBJ databases">
        <title>The complete genomes of actinobacterial strains from the NBC collection.</title>
        <authorList>
            <person name="Joergensen T.S."/>
            <person name="Alvarez Arevalo M."/>
            <person name="Sterndorff E.B."/>
            <person name="Faurdal D."/>
            <person name="Vuksanovic O."/>
            <person name="Mourched A.-S."/>
            <person name="Charusanti P."/>
            <person name="Shaw S."/>
            <person name="Blin K."/>
            <person name="Weber T."/>
        </authorList>
    </citation>
    <scope>NUCLEOTIDE SEQUENCE [LARGE SCALE GENOMIC DNA]</scope>
    <source>
        <strain evidence="1 2">NBC_01247</strain>
    </source>
</reference>